<reference evidence="1" key="1">
    <citation type="submission" date="2018-11" db="EMBL/GenBank/DDBJ databases">
        <authorList>
            <consortium name="Pathogen Informatics"/>
        </authorList>
    </citation>
    <scope>NUCLEOTIDE SEQUENCE</scope>
</reference>
<dbReference type="Proteomes" id="UP000784294">
    <property type="component" value="Unassembled WGS sequence"/>
</dbReference>
<sequence length="414" mass="46681">MSHLISSRLVSSRLVPFRLASPRLTSLHMASNLITPVEKCLLVVGVRGLVCGLDSRAVPSFKPWPHSPHSPHDHLPHFPALTTANCHLVRPRVRAPMDRKPGSFRQFDGHSTWPFCPFRQWNSSRTFEAVAHTRRHVDKWVKRRVYRSHPASSTNGQFSLTEHREAMLWYTLSAWYRNLSTGFPFVWEMWLTDWYNLQCLRGRTSDFDPNSAQLIFACPLIYPVLSLSLTQFHTSLLNSQQTHTCIHEYMHNLTTEGTNFSLHPVAILRCPNDGRPSACGQALEAAQKDWPAGGWVVRPGRRATWAGQHRGLRCNRLDEGKRGKSHIRFTFAVHSIGGGARVTRSLPLVYHSGSEAASVGPTYQVVAISQHNSETEIRTNAKTQTMLLGRAEVPENKTIEELAPLHAQSISAFP</sequence>
<dbReference type="EMBL" id="CAAALY010077060">
    <property type="protein sequence ID" value="VEL25931.1"/>
    <property type="molecule type" value="Genomic_DNA"/>
</dbReference>
<dbReference type="AlphaFoldDB" id="A0A448X263"/>
<evidence type="ECO:0000313" key="1">
    <source>
        <dbReference type="EMBL" id="VEL25931.1"/>
    </source>
</evidence>
<protein>
    <submittedName>
        <fullName evidence="1">Uncharacterized protein</fullName>
    </submittedName>
</protein>
<accession>A0A448X263</accession>
<comment type="caution">
    <text evidence="1">The sequence shown here is derived from an EMBL/GenBank/DDBJ whole genome shotgun (WGS) entry which is preliminary data.</text>
</comment>
<evidence type="ECO:0000313" key="2">
    <source>
        <dbReference type="Proteomes" id="UP000784294"/>
    </source>
</evidence>
<proteinExistence type="predicted"/>
<keyword evidence="2" id="KW-1185">Reference proteome</keyword>
<name>A0A448X263_9PLAT</name>
<gene>
    <name evidence="1" type="ORF">PXEA_LOCUS19371</name>
</gene>
<organism evidence="1 2">
    <name type="scientific">Protopolystoma xenopodis</name>
    <dbReference type="NCBI Taxonomy" id="117903"/>
    <lineage>
        <taxon>Eukaryota</taxon>
        <taxon>Metazoa</taxon>
        <taxon>Spiralia</taxon>
        <taxon>Lophotrochozoa</taxon>
        <taxon>Platyhelminthes</taxon>
        <taxon>Monogenea</taxon>
        <taxon>Polyopisthocotylea</taxon>
        <taxon>Polystomatidea</taxon>
        <taxon>Polystomatidae</taxon>
        <taxon>Protopolystoma</taxon>
    </lineage>
</organism>